<dbReference type="OrthoDB" id="6995914at2"/>
<organism evidence="1 2">
    <name type="scientific">Pseudomonas putida</name>
    <name type="common">Arthrobacter siderocapsulatus</name>
    <dbReference type="NCBI Taxonomy" id="303"/>
    <lineage>
        <taxon>Bacteria</taxon>
        <taxon>Pseudomonadati</taxon>
        <taxon>Pseudomonadota</taxon>
        <taxon>Gammaproteobacteria</taxon>
        <taxon>Pseudomonadales</taxon>
        <taxon>Pseudomonadaceae</taxon>
        <taxon>Pseudomonas</taxon>
    </lineage>
</organism>
<evidence type="ECO:0000313" key="1">
    <source>
        <dbReference type="EMBL" id="ORL64074.1"/>
    </source>
</evidence>
<accession>A0A1X0ZWM9</accession>
<reference evidence="1 2" key="1">
    <citation type="submission" date="2017-04" db="EMBL/GenBank/DDBJ databases">
        <title>Presence of VIM-2 positive Pseudomonas species in chickens and their surrounding environment.</title>
        <authorList>
            <person name="Zhang R."/>
        </authorList>
    </citation>
    <scope>NUCLEOTIDE SEQUENCE [LARGE SCALE GENOMIC DNA]</scope>
    <source>
        <strain evidence="1 2">DZ-C18</strain>
    </source>
</reference>
<protein>
    <submittedName>
        <fullName evidence="1">Type II secretion system protein GspM</fullName>
    </submittedName>
</protein>
<dbReference type="EMBL" id="NBWC01000015">
    <property type="protein sequence ID" value="ORL64074.1"/>
    <property type="molecule type" value="Genomic_DNA"/>
</dbReference>
<comment type="caution">
    <text evidence="1">The sequence shown here is derived from an EMBL/GenBank/DDBJ whole genome shotgun (WGS) entry which is preliminary data.</text>
</comment>
<evidence type="ECO:0000313" key="2">
    <source>
        <dbReference type="Proteomes" id="UP000193675"/>
    </source>
</evidence>
<dbReference type="InterPro" id="IPR030927">
    <property type="entry name" value="T2SS_GspM_XcpZ"/>
</dbReference>
<dbReference type="RefSeq" id="WP_084856739.1">
    <property type="nucleotide sequence ID" value="NZ_JAOTEI010000014.1"/>
</dbReference>
<name>A0A1X0ZWM9_PSEPU</name>
<gene>
    <name evidence="1" type="ORF">B7H17_13345</name>
</gene>
<dbReference type="NCBIfam" id="TIGR04412">
    <property type="entry name" value="T2SS_GspM_XcpZ"/>
    <property type="match status" value="1"/>
</dbReference>
<sequence length="128" mass="14387">MNLEGVRRYRMVLAWSLIASLLALLAGREGLALWRETNQWQALAAMAAGLRNGPTLSLERLRQSAQARGIELQDVQADDQTWQLQGLVADEQVLQGWLQAVQIDGAQPLQWGLERDAKGLRFALWLRP</sequence>
<dbReference type="AlphaFoldDB" id="A0A1X0ZWM9"/>
<dbReference type="Proteomes" id="UP000193675">
    <property type="component" value="Unassembled WGS sequence"/>
</dbReference>
<proteinExistence type="predicted"/>